<sequence>MPNLSTRDVVAPPPASFLDFSPFEPETGASLVRPPWADGCDLSALGAGCHPSHGLQGSRGSVHERDQRGAYHGGLPPVSLNAKRFIGSGEARCQFQHCLSREPGTV</sequence>
<accession>A0A6G1CBK3</accession>
<keyword evidence="3" id="KW-1185">Reference proteome</keyword>
<protein>
    <submittedName>
        <fullName evidence="2">Uncharacterized protein</fullName>
    </submittedName>
</protein>
<name>A0A6G1CBK3_9ORYZ</name>
<proteinExistence type="predicted"/>
<reference evidence="2 3" key="1">
    <citation type="submission" date="2019-11" db="EMBL/GenBank/DDBJ databases">
        <title>Whole genome sequence of Oryza granulata.</title>
        <authorList>
            <person name="Li W."/>
        </authorList>
    </citation>
    <scope>NUCLEOTIDE SEQUENCE [LARGE SCALE GENOMIC DNA]</scope>
    <source>
        <strain evidence="3">cv. Menghai</strain>
        <tissue evidence="2">Leaf</tissue>
    </source>
</reference>
<evidence type="ECO:0000313" key="2">
    <source>
        <dbReference type="EMBL" id="KAF0897496.1"/>
    </source>
</evidence>
<comment type="caution">
    <text evidence="2">The sequence shown here is derived from an EMBL/GenBank/DDBJ whole genome shotgun (WGS) entry which is preliminary data.</text>
</comment>
<feature type="region of interest" description="Disordered" evidence="1">
    <location>
        <begin position="52"/>
        <end position="75"/>
    </location>
</feature>
<dbReference type="Proteomes" id="UP000479710">
    <property type="component" value="Unassembled WGS sequence"/>
</dbReference>
<evidence type="ECO:0000256" key="1">
    <source>
        <dbReference type="SAM" id="MobiDB-lite"/>
    </source>
</evidence>
<dbReference type="AlphaFoldDB" id="A0A6G1CBK3"/>
<organism evidence="2 3">
    <name type="scientific">Oryza meyeriana var. granulata</name>
    <dbReference type="NCBI Taxonomy" id="110450"/>
    <lineage>
        <taxon>Eukaryota</taxon>
        <taxon>Viridiplantae</taxon>
        <taxon>Streptophyta</taxon>
        <taxon>Embryophyta</taxon>
        <taxon>Tracheophyta</taxon>
        <taxon>Spermatophyta</taxon>
        <taxon>Magnoliopsida</taxon>
        <taxon>Liliopsida</taxon>
        <taxon>Poales</taxon>
        <taxon>Poaceae</taxon>
        <taxon>BOP clade</taxon>
        <taxon>Oryzoideae</taxon>
        <taxon>Oryzeae</taxon>
        <taxon>Oryzinae</taxon>
        <taxon>Oryza</taxon>
        <taxon>Oryza meyeriana</taxon>
    </lineage>
</organism>
<gene>
    <name evidence="2" type="ORF">E2562_037623</name>
</gene>
<dbReference type="EMBL" id="SPHZ02000010">
    <property type="protein sequence ID" value="KAF0897496.1"/>
    <property type="molecule type" value="Genomic_DNA"/>
</dbReference>
<evidence type="ECO:0000313" key="3">
    <source>
        <dbReference type="Proteomes" id="UP000479710"/>
    </source>
</evidence>